<name>A0AAV3UBU5_9EURY</name>
<evidence type="ECO:0000313" key="2">
    <source>
        <dbReference type="Proteomes" id="UP001501729"/>
    </source>
</evidence>
<dbReference type="AlphaFoldDB" id="A0AAV3UBU5"/>
<dbReference type="RefSeq" id="WP_345409569.1">
    <property type="nucleotide sequence ID" value="NZ_BAABKX010000001.1"/>
</dbReference>
<gene>
    <name evidence="1" type="ORF">GCM10025751_04740</name>
</gene>
<comment type="caution">
    <text evidence="1">The sequence shown here is derived from an EMBL/GenBank/DDBJ whole genome shotgun (WGS) entry which is preliminary data.</text>
</comment>
<accession>A0AAV3UBU5</accession>
<dbReference type="Proteomes" id="UP001501729">
    <property type="component" value="Unassembled WGS sequence"/>
</dbReference>
<evidence type="ECO:0000313" key="1">
    <source>
        <dbReference type="EMBL" id="GAA5041941.1"/>
    </source>
</evidence>
<dbReference type="EMBL" id="BAABKX010000001">
    <property type="protein sequence ID" value="GAA5041941.1"/>
    <property type="molecule type" value="Genomic_DNA"/>
</dbReference>
<keyword evidence="2" id="KW-1185">Reference proteome</keyword>
<organism evidence="1 2">
    <name type="scientific">Haladaptatus pallidirubidus</name>
    <dbReference type="NCBI Taxonomy" id="1008152"/>
    <lineage>
        <taxon>Archaea</taxon>
        <taxon>Methanobacteriati</taxon>
        <taxon>Methanobacteriota</taxon>
        <taxon>Stenosarchaea group</taxon>
        <taxon>Halobacteria</taxon>
        <taxon>Halobacteriales</taxon>
        <taxon>Haladaptataceae</taxon>
        <taxon>Haladaptatus</taxon>
    </lineage>
</organism>
<sequence length="84" mass="9478">MSMKSHRIPKADVIEAVEQMESDEPANSVTPGVHPSTVAEYLDIAESTALRQCRQLAEEEDLKQVTAWHPATKRARTHYMTLDE</sequence>
<reference evidence="1 2" key="1">
    <citation type="journal article" date="2019" name="Int. J. Syst. Evol. Microbiol.">
        <title>The Global Catalogue of Microorganisms (GCM) 10K type strain sequencing project: providing services to taxonomists for standard genome sequencing and annotation.</title>
        <authorList>
            <consortium name="The Broad Institute Genomics Platform"/>
            <consortium name="The Broad Institute Genome Sequencing Center for Infectious Disease"/>
            <person name="Wu L."/>
            <person name="Ma J."/>
        </authorList>
    </citation>
    <scope>NUCLEOTIDE SEQUENCE [LARGE SCALE GENOMIC DNA]</scope>
    <source>
        <strain evidence="1 2">JCM 17504</strain>
    </source>
</reference>
<proteinExistence type="predicted"/>
<protein>
    <submittedName>
        <fullName evidence="1">Uncharacterized protein</fullName>
    </submittedName>
</protein>